<evidence type="ECO:0000256" key="5">
    <source>
        <dbReference type="ARBA" id="ARBA00023163"/>
    </source>
</evidence>
<dbReference type="GO" id="GO:0048262">
    <property type="term" value="P:determination of dorsal/ventral asymmetry"/>
    <property type="evidence" value="ECO:0007669"/>
    <property type="project" value="UniProtKB-ARBA"/>
</dbReference>
<dbReference type="SUPFAM" id="SSF46689">
    <property type="entry name" value="Homeodomain-like"/>
    <property type="match status" value="2"/>
</dbReference>
<evidence type="ECO:0000313" key="12">
    <source>
        <dbReference type="Proteomes" id="UP001634393"/>
    </source>
</evidence>
<dbReference type="InterPro" id="IPR017930">
    <property type="entry name" value="Myb_dom"/>
</dbReference>
<feature type="domain" description="Myb-like" evidence="8">
    <location>
        <begin position="98"/>
        <end position="142"/>
    </location>
</feature>
<keyword evidence="5" id="KW-0804">Transcription</keyword>
<feature type="domain" description="HTH myb-type" evidence="10">
    <location>
        <begin position="96"/>
        <end position="146"/>
    </location>
</feature>
<dbReference type="InterPro" id="IPR006447">
    <property type="entry name" value="Myb_dom_plants"/>
</dbReference>
<dbReference type="InterPro" id="IPR009057">
    <property type="entry name" value="Homeodomain-like_sf"/>
</dbReference>
<evidence type="ECO:0000256" key="7">
    <source>
        <dbReference type="SAM" id="MobiDB-lite"/>
    </source>
</evidence>
<keyword evidence="12" id="KW-1185">Reference proteome</keyword>
<feature type="compositionally biased region" description="Polar residues" evidence="7">
    <location>
        <begin position="162"/>
        <end position="171"/>
    </location>
</feature>
<keyword evidence="4" id="KW-0238">DNA-binding</keyword>
<dbReference type="InterPro" id="IPR017884">
    <property type="entry name" value="SANT_dom"/>
</dbReference>
<dbReference type="GO" id="GO:0003677">
    <property type="term" value="F:DNA binding"/>
    <property type="evidence" value="ECO:0007669"/>
    <property type="project" value="UniProtKB-KW"/>
</dbReference>
<dbReference type="CDD" id="cd00167">
    <property type="entry name" value="SANT"/>
    <property type="match status" value="2"/>
</dbReference>
<dbReference type="NCBIfam" id="TIGR01557">
    <property type="entry name" value="myb_SHAQKYF"/>
    <property type="match status" value="1"/>
</dbReference>
<proteinExistence type="predicted"/>
<feature type="compositionally biased region" description="Basic and acidic residues" evidence="7">
    <location>
        <begin position="140"/>
        <end position="151"/>
    </location>
</feature>
<gene>
    <name evidence="11" type="ORF">ACJIZ3_012995</name>
</gene>
<feature type="domain" description="SANT" evidence="9">
    <location>
        <begin position="93"/>
        <end position="146"/>
    </location>
</feature>
<feature type="region of interest" description="Disordered" evidence="7">
    <location>
        <begin position="71"/>
        <end position="96"/>
    </location>
</feature>
<reference evidence="11 12" key="1">
    <citation type="submission" date="2024-12" db="EMBL/GenBank/DDBJ databases">
        <title>The unique morphological basis and parallel evolutionary history of personate flowers in Penstemon.</title>
        <authorList>
            <person name="Depatie T.H."/>
            <person name="Wessinger C.A."/>
        </authorList>
    </citation>
    <scope>NUCLEOTIDE SEQUENCE [LARGE SCALE GENOMIC DNA]</scope>
    <source>
        <strain evidence="11">WTNN_2</strain>
        <tissue evidence="11">Leaf</tissue>
    </source>
</reference>
<evidence type="ECO:0000259" key="10">
    <source>
        <dbReference type="PROSITE" id="PS51294"/>
    </source>
</evidence>
<dbReference type="FunFam" id="1.10.10.60:FF:000009">
    <property type="entry name" value="transcription factor MYB1R1"/>
    <property type="match status" value="1"/>
</dbReference>
<dbReference type="PANTHER" id="PTHR44042">
    <property type="entry name" value="DUPLICATED HOMEODOMAIN-LIKE SUPERFAMILY PROTEIN-RELATED"/>
    <property type="match status" value="1"/>
</dbReference>
<protein>
    <submittedName>
        <fullName evidence="11">Uncharacterized protein</fullName>
    </submittedName>
</protein>
<name>A0ABD3URT3_9LAMI</name>
<evidence type="ECO:0000256" key="4">
    <source>
        <dbReference type="ARBA" id="ARBA00023125"/>
    </source>
</evidence>
<evidence type="ECO:0000259" key="8">
    <source>
        <dbReference type="PROSITE" id="PS50090"/>
    </source>
</evidence>
<evidence type="ECO:0000256" key="6">
    <source>
        <dbReference type="ARBA" id="ARBA00023242"/>
    </source>
</evidence>
<organism evidence="11 12">
    <name type="scientific">Penstemon smallii</name>
    <dbReference type="NCBI Taxonomy" id="265156"/>
    <lineage>
        <taxon>Eukaryota</taxon>
        <taxon>Viridiplantae</taxon>
        <taxon>Streptophyta</taxon>
        <taxon>Embryophyta</taxon>
        <taxon>Tracheophyta</taxon>
        <taxon>Spermatophyta</taxon>
        <taxon>Magnoliopsida</taxon>
        <taxon>eudicotyledons</taxon>
        <taxon>Gunneridae</taxon>
        <taxon>Pentapetalae</taxon>
        <taxon>asterids</taxon>
        <taxon>lamiids</taxon>
        <taxon>Lamiales</taxon>
        <taxon>Plantaginaceae</taxon>
        <taxon>Cheloneae</taxon>
        <taxon>Penstemon</taxon>
    </lineage>
</organism>
<dbReference type="PANTHER" id="PTHR44042:SF69">
    <property type="entry name" value="TRANSCRIPTION FACTOR MYB-RELATED FAMILY"/>
    <property type="match status" value="1"/>
</dbReference>
<dbReference type="FunFam" id="1.10.10.60:FF:000154">
    <property type="entry name" value="Transcription factor SRM1"/>
    <property type="match status" value="1"/>
</dbReference>
<dbReference type="Gene3D" id="1.10.10.60">
    <property type="entry name" value="Homeodomain-like"/>
    <property type="match status" value="2"/>
</dbReference>
<comment type="caution">
    <text evidence="11">The sequence shown here is derived from an EMBL/GenBank/DDBJ whole genome shotgun (WGS) entry which is preliminary data.</text>
</comment>
<dbReference type="PROSITE" id="PS51294">
    <property type="entry name" value="HTH_MYB"/>
    <property type="match status" value="1"/>
</dbReference>
<evidence type="ECO:0000259" key="9">
    <source>
        <dbReference type="PROSITE" id="PS51293"/>
    </source>
</evidence>
<keyword evidence="6" id="KW-0539">Nucleus</keyword>
<keyword evidence="3" id="KW-0805">Transcription regulation</keyword>
<dbReference type="GO" id="GO:0005634">
    <property type="term" value="C:nucleus"/>
    <property type="evidence" value="ECO:0007669"/>
    <property type="project" value="UniProtKB-SubCell"/>
</dbReference>
<dbReference type="EMBL" id="JBJXBP010000001">
    <property type="protein sequence ID" value="KAL3851113.1"/>
    <property type="molecule type" value="Genomic_DNA"/>
</dbReference>
<keyword evidence="2" id="KW-0217">Developmental protein</keyword>
<sequence length="171" mass="19925">MANSNGGAEISRWTWEENKLFENSLVEFPEDCPDRWERIAAKMGTKTAVEIEQHYVLLVEDVMAIESGLIEPPDYPEMENPKPEKKQLTVQRKPPRAWTENEHRLFLAGLENYGRGDWKSISRYAVLTRSPAQVASHAQKYFERQEKEQQQKKRRSIFDNPTLGSSSRKFI</sequence>
<evidence type="ECO:0000313" key="11">
    <source>
        <dbReference type="EMBL" id="KAL3851113.1"/>
    </source>
</evidence>
<dbReference type="PROSITE" id="PS51293">
    <property type="entry name" value="SANT"/>
    <property type="match status" value="1"/>
</dbReference>
<dbReference type="PROSITE" id="PS50090">
    <property type="entry name" value="MYB_LIKE"/>
    <property type="match status" value="1"/>
</dbReference>
<feature type="region of interest" description="Disordered" evidence="7">
    <location>
        <begin position="137"/>
        <end position="171"/>
    </location>
</feature>
<dbReference type="GO" id="GO:0009908">
    <property type="term" value="P:flower development"/>
    <property type="evidence" value="ECO:0007669"/>
    <property type="project" value="UniProtKB-ARBA"/>
</dbReference>
<evidence type="ECO:0000256" key="1">
    <source>
        <dbReference type="ARBA" id="ARBA00004123"/>
    </source>
</evidence>
<dbReference type="Proteomes" id="UP001634393">
    <property type="component" value="Unassembled WGS sequence"/>
</dbReference>
<dbReference type="SMART" id="SM00717">
    <property type="entry name" value="SANT"/>
    <property type="match status" value="2"/>
</dbReference>
<dbReference type="Pfam" id="PF00249">
    <property type="entry name" value="Myb_DNA-binding"/>
    <property type="match status" value="2"/>
</dbReference>
<evidence type="ECO:0000256" key="2">
    <source>
        <dbReference type="ARBA" id="ARBA00022473"/>
    </source>
</evidence>
<dbReference type="InterPro" id="IPR001005">
    <property type="entry name" value="SANT/Myb"/>
</dbReference>
<dbReference type="AlphaFoldDB" id="A0ABD3URT3"/>
<comment type="subcellular location">
    <subcellularLocation>
        <location evidence="1">Nucleus</location>
    </subcellularLocation>
</comment>
<accession>A0ABD3URT3</accession>
<evidence type="ECO:0000256" key="3">
    <source>
        <dbReference type="ARBA" id="ARBA00023015"/>
    </source>
</evidence>